<dbReference type="AlphaFoldDB" id="A0A0B7BZS7"/>
<protein>
    <submittedName>
        <fullName evidence="2">Uncharacterized protein</fullName>
    </submittedName>
</protein>
<evidence type="ECO:0000313" key="2">
    <source>
        <dbReference type="EMBL" id="CEK97695.1"/>
    </source>
</evidence>
<dbReference type="EMBL" id="HACG01050830">
    <property type="protein sequence ID" value="CEK97695.1"/>
    <property type="molecule type" value="Transcribed_RNA"/>
</dbReference>
<organism evidence="2">
    <name type="scientific">Arion vulgaris</name>
    <dbReference type="NCBI Taxonomy" id="1028688"/>
    <lineage>
        <taxon>Eukaryota</taxon>
        <taxon>Metazoa</taxon>
        <taxon>Spiralia</taxon>
        <taxon>Lophotrochozoa</taxon>
        <taxon>Mollusca</taxon>
        <taxon>Gastropoda</taxon>
        <taxon>Heterobranchia</taxon>
        <taxon>Euthyneura</taxon>
        <taxon>Panpulmonata</taxon>
        <taxon>Eupulmonata</taxon>
        <taxon>Stylommatophora</taxon>
        <taxon>Helicina</taxon>
        <taxon>Arionoidea</taxon>
        <taxon>Arionidae</taxon>
        <taxon>Arion</taxon>
    </lineage>
</organism>
<accession>A0A0B7BZS7</accession>
<gene>
    <name evidence="2" type="primary">ORF216620</name>
</gene>
<feature type="region of interest" description="Disordered" evidence="1">
    <location>
        <begin position="1"/>
        <end position="30"/>
    </location>
</feature>
<feature type="non-terminal residue" evidence="2">
    <location>
        <position position="64"/>
    </location>
</feature>
<proteinExistence type="predicted"/>
<reference evidence="2" key="1">
    <citation type="submission" date="2014-12" db="EMBL/GenBank/DDBJ databases">
        <title>Insight into the proteome of Arion vulgaris.</title>
        <authorList>
            <person name="Aradska J."/>
            <person name="Bulat T."/>
            <person name="Smidak R."/>
            <person name="Sarate P."/>
            <person name="Gangsoo J."/>
            <person name="Sialana F."/>
            <person name="Bilban M."/>
            <person name="Lubec G."/>
        </authorList>
    </citation>
    <scope>NUCLEOTIDE SEQUENCE</scope>
    <source>
        <tissue evidence="2">Skin</tissue>
    </source>
</reference>
<sequence length="64" mass="6762">MLQPGRLSVLPASLESVPSPRLDSSTTRDSHCCNPDLVLSSGPKSVLSPKLVSTSIRTGHCCNQ</sequence>
<evidence type="ECO:0000256" key="1">
    <source>
        <dbReference type="SAM" id="MobiDB-lite"/>
    </source>
</evidence>
<name>A0A0B7BZS7_9EUPU</name>